<evidence type="ECO:0000256" key="1">
    <source>
        <dbReference type="SAM" id="SignalP"/>
    </source>
</evidence>
<proteinExistence type="predicted"/>
<comment type="caution">
    <text evidence="2">The sequence shown here is derived from an EMBL/GenBank/DDBJ whole genome shotgun (WGS) entry which is preliminary data.</text>
</comment>
<accession>A0A1G4BTF2</accession>
<feature type="chain" id="PRO_5009603317" evidence="1">
    <location>
        <begin position="17"/>
        <end position="87"/>
    </location>
</feature>
<feature type="signal peptide" evidence="1">
    <location>
        <begin position="1"/>
        <end position="16"/>
    </location>
</feature>
<dbReference type="Proteomes" id="UP000176998">
    <property type="component" value="Unassembled WGS sequence"/>
</dbReference>
<keyword evidence="1" id="KW-0732">Signal</keyword>
<protein>
    <submittedName>
        <fullName evidence="2">Uncharacterized protein</fullName>
    </submittedName>
</protein>
<sequence length="87" mass="9416">MKFAAAILAFPSVVLAAEVTCCAVGDESSINKGDIEYAIKNRATELGIPGGAHYTYRWTTCVNEDAISRPAAVISTPYCKFRMSFFS</sequence>
<dbReference type="OrthoDB" id="4820637at2759"/>
<keyword evidence="3" id="KW-1185">Reference proteome</keyword>
<evidence type="ECO:0000313" key="3">
    <source>
        <dbReference type="Proteomes" id="UP000176998"/>
    </source>
</evidence>
<dbReference type="AlphaFoldDB" id="A0A1G4BTF2"/>
<organism evidence="2 3">
    <name type="scientific">Colletotrichum orchidophilum</name>
    <dbReference type="NCBI Taxonomy" id="1209926"/>
    <lineage>
        <taxon>Eukaryota</taxon>
        <taxon>Fungi</taxon>
        <taxon>Dikarya</taxon>
        <taxon>Ascomycota</taxon>
        <taxon>Pezizomycotina</taxon>
        <taxon>Sordariomycetes</taxon>
        <taxon>Hypocreomycetidae</taxon>
        <taxon>Glomerellales</taxon>
        <taxon>Glomerellaceae</taxon>
        <taxon>Colletotrichum</taxon>
    </lineage>
</organism>
<dbReference type="RefSeq" id="XP_022481740.1">
    <property type="nucleotide sequence ID" value="XM_022611735.1"/>
</dbReference>
<dbReference type="GeneID" id="34553245"/>
<gene>
    <name evidence="2" type="ORF">CORC01_00077</name>
</gene>
<evidence type="ECO:0000313" key="2">
    <source>
        <dbReference type="EMBL" id="OHF04606.1"/>
    </source>
</evidence>
<reference evidence="2 3" key="1">
    <citation type="submission" date="2016-09" db="EMBL/GenBank/DDBJ databases">
        <authorList>
            <person name="Capua I."/>
            <person name="De Benedictis P."/>
            <person name="Joannis T."/>
            <person name="Lombin L.H."/>
            <person name="Cattoli G."/>
        </authorList>
    </citation>
    <scope>NUCLEOTIDE SEQUENCE [LARGE SCALE GENOMIC DNA]</scope>
    <source>
        <strain evidence="2 3">IMI 309357</strain>
    </source>
</reference>
<name>A0A1G4BTF2_9PEZI</name>
<dbReference type="EMBL" id="MJBS01000001">
    <property type="protein sequence ID" value="OHF04606.1"/>
    <property type="molecule type" value="Genomic_DNA"/>
</dbReference>